<evidence type="ECO:0000256" key="2">
    <source>
        <dbReference type="ARBA" id="ARBA00022676"/>
    </source>
</evidence>
<evidence type="ECO:0000256" key="6">
    <source>
        <dbReference type="ARBA" id="ARBA00048439"/>
    </source>
</evidence>
<evidence type="ECO:0000256" key="7">
    <source>
        <dbReference type="SAM" id="MobiDB-lite"/>
    </source>
</evidence>
<comment type="similarity">
    <text evidence="1">Belongs to the glycosyltransferase group 1 family. Glycosyltransferase 4 subfamily.</text>
</comment>
<gene>
    <name evidence="10" type="ORF">FKZ61_06740</name>
</gene>
<dbReference type="InterPro" id="IPR051862">
    <property type="entry name" value="GT-like_domain_containing_1"/>
</dbReference>
<accession>A0A540VII9</accession>
<evidence type="ECO:0000259" key="9">
    <source>
        <dbReference type="Pfam" id="PF12038"/>
    </source>
</evidence>
<dbReference type="OrthoDB" id="9792163at2"/>
<dbReference type="Pfam" id="PF12038">
    <property type="entry name" value="QTMAN_N"/>
    <property type="match status" value="1"/>
</dbReference>
<dbReference type="InParanoid" id="A0A540VII9"/>
<sequence>MPNVRDTAQTDAAQDPAAQTDVAAGPRRRVWLLSPYHTGSHRSWAEGYLRHSRHQVSLLTMAGRFWKWRMQGGALELAAQARERLATAPQPDCIVATDMVNLPTWLGLLRRHLPSSVPVLLYMHENQLTYPWRPGERKDLTYAMINWQSQVAADAVAFNSHFHLESWFSECPRLLKHFPDYNHLELVEEVRQKSHVLPVGIDARRIVQVAQEARPRPQAGAAPLILWNQRWEYDKRPDRFFRLLYRLAETGHAFRLAVAGENFRQVPEEFEEARQRLASSIVHWGYVPSYQAYLQLLAQADLVISTADHEFFGISVLEAVTAGAFPLLPRRLSYPELIPAALHPACLYEDDEDLFQKTAQRLRLPRPAPPSLVEHVLTRYDWGAVAPRYDALVERLAAEAMARHSSQSG</sequence>
<dbReference type="PANTHER" id="PTHR13615">
    <property type="entry name" value="GLYCOSYLTRANSFERASE-LIKE 1"/>
    <property type="match status" value="1"/>
</dbReference>
<feature type="domain" description="tRNA-queuosine alpha-mannosyltransferase N-terminal" evidence="9">
    <location>
        <begin position="29"/>
        <end position="201"/>
    </location>
</feature>
<protein>
    <recommendedName>
        <fullName evidence="5">tRNA-queuosine alpha-mannosyltransferase</fullName>
        <ecNumber evidence="4">2.4.1.110</ecNumber>
    </recommendedName>
</protein>
<evidence type="ECO:0000256" key="5">
    <source>
        <dbReference type="ARBA" id="ARBA00044539"/>
    </source>
</evidence>
<evidence type="ECO:0000256" key="4">
    <source>
        <dbReference type="ARBA" id="ARBA00044517"/>
    </source>
</evidence>
<feature type="domain" description="Glycosyl transferase family 1" evidence="8">
    <location>
        <begin position="222"/>
        <end position="338"/>
    </location>
</feature>
<evidence type="ECO:0000259" key="8">
    <source>
        <dbReference type="Pfam" id="PF00534"/>
    </source>
</evidence>
<evidence type="ECO:0000313" key="11">
    <source>
        <dbReference type="Proteomes" id="UP000317371"/>
    </source>
</evidence>
<dbReference type="InterPro" id="IPR001296">
    <property type="entry name" value="Glyco_trans_1"/>
</dbReference>
<name>A0A540VII9_9CHLR</name>
<feature type="region of interest" description="Disordered" evidence="7">
    <location>
        <begin position="1"/>
        <end position="22"/>
    </location>
</feature>
<keyword evidence="3" id="KW-0808">Transferase</keyword>
<organism evidence="10 11">
    <name type="scientific">Litorilinea aerophila</name>
    <dbReference type="NCBI Taxonomy" id="1204385"/>
    <lineage>
        <taxon>Bacteria</taxon>
        <taxon>Bacillati</taxon>
        <taxon>Chloroflexota</taxon>
        <taxon>Caldilineae</taxon>
        <taxon>Caldilineales</taxon>
        <taxon>Caldilineaceae</taxon>
        <taxon>Litorilinea</taxon>
    </lineage>
</organism>
<dbReference type="SUPFAM" id="SSF53756">
    <property type="entry name" value="UDP-Glycosyltransferase/glycogen phosphorylase"/>
    <property type="match status" value="1"/>
</dbReference>
<dbReference type="EC" id="2.4.1.110" evidence="4"/>
<keyword evidence="11" id="KW-1185">Reference proteome</keyword>
<evidence type="ECO:0000313" key="10">
    <source>
        <dbReference type="EMBL" id="TQE96584.1"/>
    </source>
</evidence>
<evidence type="ECO:0000256" key="1">
    <source>
        <dbReference type="ARBA" id="ARBA00009481"/>
    </source>
</evidence>
<dbReference type="Proteomes" id="UP000317371">
    <property type="component" value="Unassembled WGS sequence"/>
</dbReference>
<dbReference type="Pfam" id="PF00534">
    <property type="entry name" value="Glycos_transf_1"/>
    <property type="match status" value="1"/>
</dbReference>
<keyword evidence="2" id="KW-0328">Glycosyltransferase</keyword>
<reference evidence="10 11" key="1">
    <citation type="submission" date="2019-06" db="EMBL/GenBank/DDBJ databases">
        <title>Genome sequence of Litorilinea aerophila BAA-2444.</title>
        <authorList>
            <person name="Maclea K.S."/>
            <person name="Maurais E.G."/>
            <person name="Iannazzi L.C."/>
        </authorList>
    </citation>
    <scope>NUCLEOTIDE SEQUENCE [LARGE SCALE GENOMIC DNA]</scope>
    <source>
        <strain evidence="10 11">ATCC BAA-2444</strain>
    </source>
</reference>
<dbReference type="InterPro" id="IPR022701">
    <property type="entry name" value="QTMAN_N"/>
</dbReference>
<proteinExistence type="inferred from homology"/>
<evidence type="ECO:0000256" key="3">
    <source>
        <dbReference type="ARBA" id="ARBA00022679"/>
    </source>
</evidence>
<dbReference type="RefSeq" id="WP_141609326.1">
    <property type="nucleotide sequence ID" value="NZ_VIGC02000007.1"/>
</dbReference>
<dbReference type="GO" id="GO:0016438">
    <property type="term" value="F:tRNA-queuosine(34) beta-mannosyltransferase activity"/>
    <property type="evidence" value="ECO:0007669"/>
    <property type="project" value="UniProtKB-EC"/>
</dbReference>
<comment type="caution">
    <text evidence="10">The sequence shown here is derived from an EMBL/GenBank/DDBJ whole genome shotgun (WGS) entry which is preliminary data.</text>
</comment>
<comment type="catalytic activity">
    <reaction evidence="6">
        <text>queuosine(34) in tRNA(Asp) + GDP-alpha-D-mannose = O-4''-alpha-D-mannosylqueuosine(34) in tRNA(Asp) + GDP + H(+)</text>
        <dbReference type="Rhea" id="RHEA:12885"/>
        <dbReference type="Rhea" id="RHEA-COMP:18572"/>
        <dbReference type="Rhea" id="RHEA-COMP:18581"/>
        <dbReference type="ChEBI" id="CHEBI:15378"/>
        <dbReference type="ChEBI" id="CHEBI:57527"/>
        <dbReference type="ChEBI" id="CHEBI:58189"/>
        <dbReference type="ChEBI" id="CHEBI:194431"/>
        <dbReference type="ChEBI" id="CHEBI:194442"/>
        <dbReference type="EC" id="2.4.1.110"/>
    </reaction>
    <physiologicalReaction direction="left-to-right" evidence="6">
        <dbReference type="Rhea" id="RHEA:12886"/>
    </physiologicalReaction>
</comment>
<dbReference type="PANTHER" id="PTHR13615:SF3">
    <property type="entry name" value="GLYCOSYLTRANSFERASE-LIKE DOMAIN-CONTAINING PROTEIN 1"/>
    <property type="match status" value="1"/>
</dbReference>
<dbReference type="Gene3D" id="3.40.50.2000">
    <property type="entry name" value="Glycogen Phosphorylase B"/>
    <property type="match status" value="2"/>
</dbReference>
<dbReference type="EMBL" id="VIGC01000007">
    <property type="protein sequence ID" value="TQE96584.1"/>
    <property type="molecule type" value="Genomic_DNA"/>
</dbReference>
<dbReference type="AlphaFoldDB" id="A0A540VII9"/>